<dbReference type="InterPro" id="IPR008983">
    <property type="entry name" value="Tumour_necrosis_fac-like_dom"/>
</dbReference>
<dbReference type="Gene3D" id="2.60.120.40">
    <property type="match status" value="1"/>
</dbReference>
<name>A0A8B6D2G9_MYTGA</name>
<dbReference type="SUPFAM" id="SSF49842">
    <property type="entry name" value="TNF-like"/>
    <property type="match status" value="1"/>
</dbReference>
<reference evidence="6" key="1">
    <citation type="submission" date="2018-11" db="EMBL/GenBank/DDBJ databases">
        <authorList>
            <person name="Alioto T."/>
            <person name="Alioto T."/>
        </authorList>
    </citation>
    <scope>NUCLEOTIDE SEQUENCE</scope>
</reference>
<gene>
    <name evidence="6" type="ORF">MGAL_10B091577</name>
</gene>
<dbReference type="InterPro" id="IPR001073">
    <property type="entry name" value="C1q_dom"/>
</dbReference>
<dbReference type="GO" id="GO:0005576">
    <property type="term" value="C:extracellular region"/>
    <property type="evidence" value="ECO:0007669"/>
    <property type="project" value="UniProtKB-SubCell"/>
</dbReference>
<dbReference type="SMART" id="SM00110">
    <property type="entry name" value="C1Q"/>
    <property type="match status" value="1"/>
</dbReference>
<accession>A0A8B6D2G9</accession>
<dbReference type="PROSITE" id="PS50871">
    <property type="entry name" value="C1Q"/>
    <property type="match status" value="1"/>
</dbReference>
<feature type="domain" description="C1q" evidence="5">
    <location>
        <begin position="199"/>
        <end position="333"/>
    </location>
</feature>
<comment type="caution">
    <text evidence="6">The sequence shown here is derived from an EMBL/GenBank/DDBJ whole genome shotgun (WGS) entry which is preliminary data.</text>
</comment>
<dbReference type="PRINTS" id="PR00007">
    <property type="entry name" value="COMPLEMNTC1Q"/>
</dbReference>
<dbReference type="EMBL" id="UYJE01002681">
    <property type="protein sequence ID" value="VDI12850.1"/>
    <property type="molecule type" value="Genomic_DNA"/>
</dbReference>
<dbReference type="Pfam" id="PF00386">
    <property type="entry name" value="C1q"/>
    <property type="match status" value="1"/>
</dbReference>
<evidence type="ECO:0000313" key="7">
    <source>
        <dbReference type="Proteomes" id="UP000596742"/>
    </source>
</evidence>
<dbReference type="InterPro" id="IPR050822">
    <property type="entry name" value="Cerebellin_Synaptic_Org"/>
</dbReference>
<evidence type="ECO:0000259" key="5">
    <source>
        <dbReference type="PROSITE" id="PS50871"/>
    </source>
</evidence>
<feature type="coiled-coil region" evidence="4">
    <location>
        <begin position="39"/>
        <end position="66"/>
    </location>
</feature>
<evidence type="ECO:0000256" key="1">
    <source>
        <dbReference type="ARBA" id="ARBA00004613"/>
    </source>
</evidence>
<keyword evidence="4" id="KW-0175">Coiled coil</keyword>
<protein>
    <recommendedName>
        <fullName evidence="5">C1q domain-containing protein</fullName>
    </recommendedName>
</protein>
<organism evidence="6 7">
    <name type="scientific">Mytilus galloprovincialis</name>
    <name type="common">Mediterranean mussel</name>
    <dbReference type="NCBI Taxonomy" id="29158"/>
    <lineage>
        <taxon>Eukaryota</taxon>
        <taxon>Metazoa</taxon>
        <taxon>Spiralia</taxon>
        <taxon>Lophotrochozoa</taxon>
        <taxon>Mollusca</taxon>
        <taxon>Bivalvia</taxon>
        <taxon>Autobranchia</taxon>
        <taxon>Pteriomorphia</taxon>
        <taxon>Mytilida</taxon>
        <taxon>Mytiloidea</taxon>
        <taxon>Mytilidae</taxon>
        <taxon>Mytilinae</taxon>
        <taxon>Mytilus</taxon>
    </lineage>
</organism>
<sequence length="369" mass="42521">MDIVRTFIIIFSVSVAGKFSSSIGSEFESLNKCSKFHFEEKVLEKLVRLELKMQLLEEKVMAWDNSITSKLDKMDNIKKETETFVRSSQNSQLQDQMRFNNSYQEAVEQFKAQVKNETSSFGDQMNALLESLSLKIQMISEAEKKRENVIKLMQFTLHQEQKRFNTSFEEVVETIKVNSNKTLHELISKHQPDFYELVKKRETVAFSAYRTSHQDLSKGTKILFNKVWTNVGNGYNPSTGIFTAPNACLYHITAVVMSAHGNDLYLRLYHNGLAMSGSYNDGDGYKTGTFDLVLNLQKGDKVYIAAKHIDKLYSDINTYVTFSGHSVYKSYNIYGGLFYVLVSSLLSSELKCFRIRRWKSVIKLVFFYM</sequence>
<dbReference type="PANTHER" id="PTHR22923">
    <property type="entry name" value="CEREBELLIN-RELATED"/>
    <property type="match status" value="1"/>
</dbReference>
<proteinExistence type="predicted"/>
<dbReference type="AlphaFoldDB" id="A0A8B6D2G9"/>
<evidence type="ECO:0000256" key="3">
    <source>
        <dbReference type="ARBA" id="ARBA00022729"/>
    </source>
</evidence>
<keyword evidence="3" id="KW-0732">Signal</keyword>
<evidence type="ECO:0000313" key="6">
    <source>
        <dbReference type="EMBL" id="VDI12850.1"/>
    </source>
</evidence>
<keyword evidence="2" id="KW-0964">Secreted</keyword>
<dbReference type="Proteomes" id="UP000596742">
    <property type="component" value="Unassembled WGS sequence"/>
</dbReference>
<keyword evidence="7" id="KW-1185">Reference proteome</keyword>
<evidence type="ECO:0000256" key="4">
    <source>
        <dbReference type="SAM" id="Coils"/>
    </source>
</evidence>
<comment type="subcellular location">
    <subcellularLocation>
        <location evidence="1">Secreted</location>
    </subcellularLocation>
</comment>
<evidence type="ECO:0000256" key="2">
    <source>
        <dbReference type="ARBA" id="ARBA00022525"/>
    </source>
</evidence>
<dbReference type="OrthoDB" id="10070467at2759"/>
<dbReference type="PANTHER" id="PTHR22923:SF116">
    <property type="entry name" value="C1Q DOMAIN-CONTAINING PROTEIN"/>
    <property type="match status" value="1"/>
</dbReference>